<evidence type="ECO:0000256" key="1">
    <source>
        <dbReference type="SAM" id="Phobius"/>
    </source>
</evidence>
<dbReference type="Pfam" id="PF04654">
    <property type="entry name" value="DUF599"/>
    <property type="match status" value="1"/>
</dbReference>
<name>A0ABY5HS32_9GAMM</name>
<dbReference type="PANTHER" id="PTHR31881:SF6">
    <property type="entry name" value="OS09G0494600 PROTEIN"/>
    <property type="match status" value="1"/>
</dbReference>
<reference evidence="2" key="1">
    <citation type="submission" date="2021-04" db="EMBL/GenBank/DDBJ databases">
        <title>Oceanospirillales bacteria with DddD are important DMSP degraders in coastal seawater.</title>
        <authorList>
            <person name="Liu J."/>
        </authorList>
    </citation>
    <scope>NUCLEOTIDE SEQUENCE</scope>
    <source>
        <strain evidence="2">D13-1</strain>
    </source>
</reference>
<dbReference type="InterPro" id="IPR006747">
    <property type="entry name" value="DUF599"/>
</dbReference>
<keyword evidence="1" id="KW-0472">Membrane</keyword>
<feature type="transmembrane region" description="Helical" evidence="1">
    <location>
        <begin position="12"/>
        <end position="30"/>
    </location>
</feature>
<sequence>MTTDVAGFLGEHWINLLALGWFLLCFRGYMTYAQAKAKTTPCLASVMHLYRLEWMRHMLMRENRVPDTTSIANLERTVAFFASTTILILAGLMTLLNVSDEAMNIVRDIPYAYPLTAGEWELKLLLLILLFVYSFFKFTWSLRQYGFSSVMIGGAPLPSESLSEQRLHAHADRIADMTSLAANNFNTGLRTYYFSIAVLGWFINPWLFMLMSGVVVIVLYRREFVSKALQTMMMSIEVER</sequence>
<protein>
    <submittedName>
        <fullName evidence="2">DUF599 family protein</fullName>
    </submittedName>
</protein>
<dbReference type="Proteomes" id="UP001058461">
    <property type="component" value="Chromosome"/>
</dbReference>
<keyword evidence="1" id="KW-1133">Transmembrane helix</keyword>
<dbReference type="EMBL" id="CP073347">
    <property type="protein sequence ID" value="UTW13746.1"/>
    <property type="molecule type" value="Genomic_DNA"/>
</dbReference>
<proteinExistence type="predicted"/>
<feature type="transmembrane region" description="Helical" evidence="1">
    <location>
        <begin position="79"/>
        <end position="99"/>
    </location>
</feature>
<dbReference type="RefSeq" id="WP_255855936.1">
    <property type="nucleotide sequence ID" value="NZ_CP073347.1"/>
</dbReference>
<accession>A0ABY5HS32</accession>
<evidence type="ECO:0000313" key="2">
    <source>
        <dbReference type="EMBL" id="UTW13746.1"/>
    </source>
</evidence>
<feature type="transmembrane region" description="Helical" evidence="1">
    <location>
        <begin position="192"/>
        <end position="220"/>
    </location>
</feature>
<dbReference type="PANTHER" id="PTHR31881">
    <property type="match status" value="1"/>
</dbReference>
<keyword evidence="1" id="KW-0812">Transmembrane</keyword>
<evidence type="ECO:0000313" key="3">
    <source>
        <dbReference type="Proteomes" id="UP001058461"/>
    </source>
</evidence>
<organism evidence="2 3">
    <name type="scientific">Marinobacterium rhizophilum</name>
    <dbReference type="NCBI Taxonomy" id="420402"/>
    <lineage>
        <taxon>Bacteria</taxon>
        <taxon>Pseudomonadati</taxon>
        <taxon>Pseudomonadota</taxon>
        <taxon>Gammaproteobacteria</taxon>
        <taxon>Oceanospirillales</taxon>
        <taxon>Oceanospirillaceae</taxon>
        <taxon>Marinobacterium</taxon>
    </lineage>
</organism>
<gene>
    <name evidence="2" type="ORF">KDW95_08940</name>
</gene>
<keyword evidence="3" id="KW-1185">Reference proteome</keyword>
<feature type="transmembrane region" description="Helical" evidence="1">
    <location>
        <begin position="120"/>
        <end position="140"/>
    </location>
</feature>